<dbReference type="PROSITE" id="PS51318">
    <property type="entry name" value="TAT"/>
    <property type="match status" value="1"/>
</dbReference>
<comment type="caution">
    <text evidence="6">The sequence shown here is derived from an EMBL/GenBank/DDBJ whole genome shotgun (WGS) entry which is preliminary data.</text>
</comment>
<keyword evidence="7" id="KW-1185">Reference proteome</keyword>
<gene>
    <name evidence="6" type="ORF">D6850_10785</name>
</gene>
<evidence type="ECO:0000259" key="5">
    <source>
        <dbReference type="Pfam" id="PF13458"/>
    </source>
</evidence>
<dbReference type="AlphaFoldDB" id="A0A3A8BA39"/>
<dbReference type="InterPro" id="IPR028082">
    <property type="entry name" value="Peripla_BP_I"/>
</dbReference>
<dbReference type="PANTHER" id="PTHR30483">
    <property type="entry name" value="LEUCINE-SPECIFIC-BINDING PROTEIN"/>
    <property type="match status" value="1"/>
</dbReference>
<proteinExistence type="inferred from homology"/>
<name>A0A3A8BA39_9RHOB</name>
<dbReference type="InterPro" id="IPR000709">
    <property type="entry name" value="Leu_Ile_Val-bd"/>
</dbReference>
<evidence type="ECO:0000313" key="6">
    <source>
        <dbReference type="EMBL" id="RKF15303.1"/>
    </source>
</evidence>
<dbReference type="Gene3D" id="3.40.50.2300">
    <property type="match status" value="2"/>
</dbReference>
<keyword evidence="3" id="KW-0732">Signal</keyword>
<evidence type="ECO:0000313" key="7">
    <source>
        <dbReference type="Proteomes" id="UP000281128"/>
    </source>
</evidence>
<dbReference type="PRINTS" id="PR00337">
    <property type="entry name" value="LEUILEVALBP"/>
</dbReference>
<reference evidence="6 7" key="1">
    <citation type="submission" date="2018-09" db="EMBL/GenBank/DDBJ databases">
        <title>Roseovarius spongiae sp. nov., isolated from a marine sponge.</title>
        <authorList>
            <person name="Zhuang L."/>
            <person name="Luo L."/>
        </authorList>
    </citation>
    <scope>NUCLEOTIDE SEQUENCE [LARGE SCALE GENOMIC DNA]</scope>
    <source>
        <strain evidence="6 7">HN-E21</strain>
    </source>
</reference>
<evidence type="ECO:0000256" key="4">
    <source>
        <dbReference type="ARBA" id="ARBA00022970"/>
    </source>
</evidence>
<dbReference type="SUPFAM" id="SSF53822">
    <property type="entry name" value="Periplasmic binding protein-like I"/>
    <property type="match status" value="1"/>
</dbReference>
<dbReference type="InterPro" id="IPR051010">
    <property type="entry name" value="BCAA_transport"/>
</dbReference>
<sequence>MTNKKSNLSRRLTRRGLLKQGSMAIAGGLAAPAILPKSAFAQTRTIKIGGAVPLSGPVAYWGQSTMQGFVDGAAVMNEAGGIMIDGEPYMLEVINYDTKGEVADSRAATMRLVEQDECKFVYSQAAASTVGMLQVTEPAEVLSIVACWGYLELFGTDYPLHFRGEMSDYEQGFAYMPFMIEKYGKDALKSAAFIGPDDQDGIDCHFSYERLMKHYGVEQKAVEYYNWEDTDFYPIVAKTIREKPDFIVTSPSPPGITASIIKAAREMGYQGPISSPAASETETILEVAGEHASGVILPVTNINPSSPTQKAIEKRFLERFGTFNALAGNYSWWIYALKAALEMAGTATDTKAVAEALAQVELEDTYVGRTKWAGKNAYGLNRQGVYDCFTTTIDDGKAELADVRFPDLPDTF</sequence>
<dbReference type="Proteomes" id="UP000281128">
    <property type="component" value="Unassembled WGS sequence"/>
</dbReference>
<comment type="similarity">
    <text evidence="1">Belongs to the leucine-binding protein family.</text>
</comment>
<protein>
    <recommendedName>
        <fullName evidence="5">Leucine-binding protein domain-containing protein</fullName>
    </recommendedName>
</protein>
<accession>A0A3A8BA39</accession>
<dbReference type="EMBL" id="RAPE01000002">
    <property type="protein sequence ID" value="RKF15303.1"/>
    <property type="molecule type" value="Genomic_DNA"/>
</dbReference>
<dbReference type="RefSeq" id="WP_121166632.1">
    <property type="nucleotide sequence ID" value="NZ_RAPE01000002.1"/>
</dbReference>
<dbReference type="CDD" id="cd06336">
    <property type="entry name" value="PBP1_ABC_ligand_binding-like"/>
    <property type="match status" value="1"/>
</dbReference>
<organism evidence="6 7">
    <name type="scientific">Roseovarius spongiae</name>
    <dbReference type="NCBI Taxonomy" id="2320272"/>
    <lineage>
        <taxon>Bacteria</taxon>
        <taxon>Pseudomonadati</taxon>
        <taxon>Pseudomonadota</taxon>
        <taxon>Alphaproteobacteria</taxon>
        <taxon>Rhodobacterales</taxon>
        <taxon>Roseobacteraceae</taxon>
        <taxon>Roseovarius</taxon>
    </lineage>
</organism>
<evidence type="ECO:0000256" key="2">
    <source>
        <dbReference type="ARBA" id="ARBA00022448"/>
    </source>
</evidence>
<evidence type="ECO:0000256" key="3">
    <source>
        <dbReference type="ARBA" id="ARBA00022729"/>
    </source>
</evidence>
<dbReference type="GO" id="GO:0006865">
    <property type="term" value="P:amino acid transport"/>
    <property type="evidence" value="ECO:0007669"/>
    <property type="project" value="UniProtKB-KW"/>
</dbReference>
<evidence type="ECO:0000256" key="1">
    <source>
        <dbReference type="ARBA" id="ARBA00010062"/>
    </source>
</evidence>
<dbReference type="Pfam" id="PF13458">
    <property type="entry name" value="Peripla_BP_6"/>
    <property type="match status" value="1"/>
</dbReference>
<feature type="domain" description="Leucine-binding protein" evidence="5">
    <location>
        <begin position="45"/>
        <end position="376"/>
    </location>
</feature>
<dbReference type="OrthoDB" id="9791590at2"/>
<dbReference type="InterPro" id="IPR028081">
    <property type="entry name" value="Leu-bd"/>
</dbReference>
<dbReference type="PANTHER" id="PTHR30483:SF6">
    <property type="entry name" value="PERIPLASMIC BINDING PROTEIN OF ABC TRANSPORTER FOR NATURAL AMINO ACIDS"/>
    <property type="match status" value="1"/>
</dbReference>
<keyword evidence="4" id="KW-0029">Amino-acid transport</keyword>
<keyword evidence="2" id="KW-0813">Transport</keyword>
<dbReference type="InterPro" id="IPR006311">
    <property type="entry name" value="TAT_signal"/>
</dbReference>